<dbReference type="Pfam" id="PF14712">
    <property type="entry name" value="Snapin_Pallidin"/>
    <property type="match status" value="1"/>
</dbReference>
<keyword evidence="2" id="KW-0175">Coiled coil</keyword>
<dbReference type="InterPro" id="IPR028119">
    <property type="entry name" value="Snapin/Pallidin/Snn1"/>
</dbReference>
<dbReference type="PANTHER" id="PTHR31305">
    <property type="entry name" value="SNARE-ASSOCIATED PROTEIN SNAPIN"/>
    <property type="match status" value="1"/>
</dbReference>
<accession>A0ABM0J9X7</accession>
<evidence type="ECO:0000313" key="6">
    <source>
        <dbReference type="RefSeq" id="XP_005088835.1"/>
    </source>
</evidence>
<evidence type="ECO:0000256" key="2">
    <source>
        <dbReference type="ARBA" id="ARBA00023054"/>
    </source>
</evidence>
<dbReference type="InterPro" id="IPR017246">
    <property type="entry name" value="Snapin"/>
</dbReference>
<comment type="similarity">
    <text evidence="1">Belongs to the SNAPIN family.</text>
</comment>
<evidence type="ECO:0000256" key="3">
    <source>
        <dbReference type="ARBA" id="ARBA00033330"/>
    </source>
</evidence>
<reference evidence="6" key="1">
    <citation type="submission" date="2025-08" db="UniProtKB">
        <authorList>
            <consortium name="RefSeq"/>
        </authorList>
    </citation>
    <scope>IDENTIFICATION</scope>
</reference>
<organism evidence="5 6">
    <name type="scientific">Aplysia californica</name>
    <name type="common">California sea hare</name>
    <dbReference type="NCBI Taxonomy" id="6500"/>
    <lineage>
        <taxon>Eukaryota</taxon>
        <taxon>Metazoa</taxon>
        <taxon>Spiralia</taxon>
        <taxon>Lophotrochozoa</taxon>
        <taxon>Mollusca</taxon>
        <taxon>Gastropoda</taxon>
        <taxon>Heterobranchia</taxon>
        <taxon>Euthyneura</taxon>
        <taxon>Tectipleura</taxon>
        <taxon>Aplysiida</taxon>
        <taxon>Aplysioidea</taxon>
        <taxon>Aplysiidae</taxon>
        <taxon>Aplysia</taxon>
    </lineage>
</organism>
<evidence type="ECO:0000256" key="1">
    <source>
        <dbReference type="ARBA" id="ARBA00006111"/>
    </source>
</evidence>
<protein>
    <recommendedName>
        <fullName evidence="3">Biogenesis of lysosome-related organelles complex 1 subunit 7</fullName>
    </recommendedName>
</protein>
<evidence type="ECO:0000256" key="4">
    <source>
        <dbReference type="SAM" id="MobiDB-lite"/>
    </source>
</evidence>
<dbReference type="PANTHER" id="PTHR31305:SF2">
    <property type="entry name" value="SNARE-ASSOCIATED PROTEIN SNAPIN"/>
    <property type="match status" value="1"/>
</dbReference>
<evidence type="ECO:0000313" key="5">
    <source>
        <dbReference type="Proteomes" id="UP000694888"/>
    </source>
</evidence>
<sequence>MSGQGETPLNMEHRDAVTRGLVDLLKPAVDEIDDRVKSVRQSQVELRQQIDSLCDDLKKIAESDPVPMELEPYVKKLNSSRRRVMLVNSILQNVQDRLNKLHNNISKETARRKTMLDPSSPTHQK</sequence>
<name>A0ABM0J9X7_APLCA</name>
<gene>
    <name evidence="6" type="primary">LOC101848083</name>
</gene>
<keyword evidence="5" id="KW-1185">Reference proteome</keyword>
<dbReference type="RefSeq" id="XP_005088835.1">
    <property type="nucleotide sequence ID" value="XM_005088778.3"/>
</dbReference>
<dbReference type="GeneID" id="101848083"/>
<feature type="region of interest" description="Disordered" evidence="4">
    <location>
        <begin position="103"/>
        <end position="125"/>
    </location>
</feature>
<proteinExistence type="inferred from homology"/>
<dbReference type="Proteomes" id="UP000694888">
    <property type="component" value="Unplaced"/>
</dbReference>